<sequence>MADTTDSVVRAPPIFSNIPAEVREHIILQLVKMKRTDDPAITILDTTLHTTLDTNLVPYTYDISITASSFRCHTIDNFSLLFINKKLYQECIPVIFKNCSVVLLAGVTQAADSPGFIPYVLQHFMAAIKAHAPVVGLKLFGLIAPSCFWHSKPEPAVRVTRENESRKHLSTLIDTVMNEFPNRRALRICINIVRPIVDDLKNLYKLFSVKDSIISLEKVVTLGISKTWIGLVRNLLADIEKDKRNHESLAMKAAVAVGQEW</sequence>
<evidence type="ECO:0000313" key="1">
    <source>
        <dbReference type="EMBL" id="KAL2073022.1"/>
    </source>
</evidence>
<feature type="non-terminal residue" evidence="1">
    <location>
        <position position="261"/>
    </location>
</feature>
<dbReference type="EMBL" id="JAZHXI010000003">
    <property type="protein sequence ID" value="KAL2073022.1"/>
    <property type="molecule type" value="Genomic_DNA"/>
</dbReference>
<organism evidence="1 2">
    <name type="scientific">Oculimacula yallundae</name>
    <dbReference type="NCBI Taxonomy" id="86028"/>
    <lineage>
        <taxon>Eukaryota</taxon>
        <taxon>Fungi</taxon>
        <taxon>Dikarya</taxon>
        <taxon>Ascomycota</taxon>
        <taxon>Pezizomycotina</taxon>
        <taxon>Leotiomycetes</taxon>
        <taxon>Helotiales</taxon>
        <taxon>Ploettnerulaceae</taxon>
        <taxon>Oculimacula</taxon>
    </lineage>
</organism>
<gene>
    <name evidence="1" type="ORF">VTL71DRAFT_10346</name>
</gene>
<dbReference type="Proteomes" id="UP001595075">
    <property type="component" value="Unassembled WGS sequence"/>
</dbReference>
<evidence type="ECO:0000313" key="2">
    <source>
        <dbReference type="Proteomes" id="UP001595075"/>
    </source>
</evidence>
<comment type="caution">
    <text evidence="1">The sequence shown here is derived from an EMBL/GenBank/DDBJ whole genome shotgun (WGS) entry which is preliminary data.</text>
</comment>
<name>A0ABR4CTX5_9HELO</name>
<accession>A0ABR4CTX5</accession>
<protein>
    <submittedName>
        <fullName evidence="1">Uncharacterized protein</fullName>
    </submittedName>
</protein>
<proteinExistence type="predicted"/>
<reference evidence="1 2" key="1">
    <citation type="journal article" date="2024" name="Commun. Biol.">
        <title>Comparative genomic analysis of thermophilic fungi reveals convergent evolutionary adaptations and gene losses.</title>
        <authorList>
            <person name="Steindorff A.S."/>
            <person name="Aguilar-Pontes M.V."/>
            <person name="Robinson A.J."/>
            <person name="Andreopoulos B."/>
            <person name="LaButti K."/>
            <person name="Kuo A."/>
            <person name="Mondo S."/>
            <person name="Riley R."/>
            <person name="Otillar R."/>
            <person name="Haridas S."/>
            <person name="Lipzen A."/>
            <person name="Grimwood J."/>
            <person name="Schmutz J."/>
            <person name="Clum A."/>
            <person name="Reid I.D."/>
            <person name="Moisan M.C."/>
            <person name="Butler G."/>
            <person name="Nguyen T.T.M."/>
            <person name="Dewar K."/>
            <person name="Conant G."/>
            <person name="Drula E."/>
            <person name="Henrissat B."/>
            <person name="Hansel C."/>
            <person name="Singer S."/>
            <person name="Hutchinson M.I."/>
            <person name="de Vries R.P."/>
            <person name="Natvig D.O."/>
            <person name="Powell A.J."/>
            <person name="Tsang A."/>
            <person name="Grigoriev I.V."/>
        </authorList>
    </citation>
    <scope>NUCLEOTIDE SEQUENCE [LARGE SCALE GENOMIC DNA]</scope>
    <source>
        <strain evidence="1 2">CBS 494.80</strain>
    </source>
</reference>
<keyword evidence="2" id="KW-1185">Reference proteome</keyword>